<keyword evidence="3" id="KW-1185">Reference proteome</keyword>
<feature type="region of interest" description="Disordered" evidence="1">
    <location>
        <begin position="517"/>
        <end position="541"/>
    </location>
</feature>
<name>M2R5B4_CERS8</name>
<feature type="region of interest" description="Disordered" evidence="1">
    <location>
        <begin position="193"/>
        <end position="284"/>
    </location>
</feature>
<reference evidence="2 3" key="1">
    <citation type="journal article" date="2012" name="Proc. Natl. Acad. Sci. U.S.A.">
        <title>Comparative genomics of Ceriporiopsis subvermispora and Phanerochaete chrysosporium provide insight into selective ligninolysis.</title>
        <authorList>
            <person name="Fernandez-Fueyo E."/>
            <person name="Ruiz-Duenas F.J."/>
            <person name="Ferreira P."/>
            <person name="Floudas D."/>
            <person name="Hibbett D.S."/>
            <person name="Canessa P."/>
            <person name="Larrondo L.F."/>
            <person name="James T.Y."/>
            <person name="Seelenfreund D."/>
            <person name="Lobos S."/>
            <person name="Polanco R."/>
            <person name="Tello M."/>
            <person name="Honda Y."/>
            <person name="Watanabe T."/>
            <person name="Watanabe T."/>
            <person name="Ryu J.S."/>
            <person name="Kubicek C.P."/>
            <person name="Schmoll M."/>
            <person name="Gaskell J."/>
            <person name="Hammel K.E."/>
            <person name="St John F.J."/>
            <person name="Vanden Wymelenberg A."/>
            <person name="Sabat G."/>
            <person name="Splinter BonDurant S."/>
            <person name="Syed K."/>
            <person name="Yadav J.S."/>
            <person name="Doddapaneni H."/>
            <person name="Subramanian V."/>
            <person name="Lavin J.L."/>
            <person name="Oguiza J.A."/>
            <person name="Perez G."/>
            <person name="Pisabarro A.G."/>
            <person name="Ramirez L."/>
            <person name="Santoyo F."/>
            <person name="Master E."/>
            <person name="Coutinho P.M."/>
            <person name="Henrissat B."/>
            <person name="Lombard V."/>
            <person name="Magnuson J.K."/>
            <person name="Kuees U."/>
            <person name="Hori C."/>
            <person name="Igarashi K."/>
            <person name="Samejima M."/>
            <person name="Held B.W."/>
            <person name="Barry K.W."/>
            <person name="LaButti K.M."/>
            <person name="Lapidus A."/>
            <person name="Lindquist E.A."/>
            <person name="Lucas S.M."/>
            <person name="Riley R."/>
            <person name="Salamov A.A."/>
            <person name="Hoffmeister D."/>
            <person name="Schwenk D."/>
            <person name="Hadar Y."/>
            <person name="Yarden O."/>
            <person name="de Vries R.P."/>
            <person name="Wiebenga A."/>
            <person name="Stenlid J."/>
            <person name="Eastwood D."/>
            <person name="Grigoriev I.V."/>
            <person name="Berka R.M."/>
            <person name="Blanchette R.A."/>
            <person name="Kersten P."/>
            <person name="Martinez A.T."/>
            <person name="Vicuna R."/>
            <person name="Cullen D."/>
        </authorList>
    </citation>
    <scope>NUCLEOTIDE SEQUENCE [LARGE SCALE GENOMIC DNA]</scope>
    <source>
        <strain evidence="2 3">B</strain>
    </source>
</reference>
<evidence type="ECO:0000313" key="3">
    <source>
        <dbReference type="Proteomes" id="UP000016930"/>
    </source>
</evidence>
<dbReference type="EMBL" id="KB445806">
    <property type="protein sequence ID" value="EMD33357.1"/>
    <property type="molecule type" value="Genomic_DNA"/>
</dbReference>
<feature type="compositionally biased region" description="Polar residues" evidence="1">
    <location>
        <begin position="162"/>
        <end position="174"/>
    </location>
</feature>
<protein>
    <submittedName>
        <fullName evidence="2">Uncharacterized protein</fullName>
    </submittedName>
</protein>
<feature type="compositionally biased region" description="Basic residues" evidence="1">
    <location>
        <begin position="199"/>
        <end position="215"/>
    </location>
</feature>
<proteinExistence type="predicted"/>
<feature type="compositionally biased region" description="Acidic residues" evidence="1">
    <location>
        <begin position="527"/>
        <end position="541"/>
    </location>
</feature>
<accession>M2R5B4</accession>
<evidence type="ECO:0000313" key="2">
    <source>
        <dbReference type="EMBL" id="EMD33357.1"/>
    </source>
</evidence>
<dbReference type="OrthoDB" id="10692550at2759"/>
<feature type="compositionally biased region" description="Low complexity" evidence="1">
    <location>
        <begin position="263"/>
        <end position="284"/>
    </location>
</feature>
<feature type="region of interest" description="Disordered" evidence="1">
    <location>
        <begin position="623"/>
        <end position="707"/>
    </location>
</feature>
<feature type="region of interest" description="Disordered" evidence="1">
    <location>
        <begin position="103"/>
        <end position="174"/>
    </location>
</feature>
<feature type="compositionally biased region" description="Low complexity" evidence="1">
    <location>
        <begin position="517"/>
        <end position="526"/>
    </location>
</feature>
<feature type="compositionally biased region" description="Low complexity" evidence="1">
    <location>
        <begin position="47"/>
        <end position="57"/>
    </location>
</feature>
<dbReference type="Proteomes" id="UP000016930">
    <property type="component" value="Unassembled WGS sequence"/>
</dbReference>
<evidence type="ECO:0000256" key="1">
    <source>
        <dbReference type="SAM" id="MobiDB-lite"/>
    </source>
</evidence>
<feature type="compositionally biased region" description="Basic residues" evidence="1">
    <location>
        <begin position="665"/>
        <end position="674"/>
    </location>
</feature>
<gene>
    <name evidence="2" type="ORF">CERSUDRAFT_117974</name>
</gene>
<dbReference type="HOGENOM" id="CLU_289180_0_0_1"/>
<organism evidence="2 3">
    <name type="scientific">Ceriporiopsis subvermispora (strain B)</name>
    <name type="common">White-rot fungus</name>
    <name type="synonym">Gelatoporia subvermispora</name>
    <dbReference type="NCBI Taxonomy" id="914234"/>
    <lineage>
        <taxon>Eukaryota</taxon>
        <taxon>Fungi</taxon>
        <taxon>Dikarya</taxon>
        <taxon>Basidiomycota</taxon>
        <taxon>Agaricomycotina</taxon>
        <taxon>Agaricomycetes</taxon>
        <taxon>Polyporales</taxon>
        <taxon>Gelatoporiaceae</taxon>
        <taxon>Gelatoporia</taxon>
    </lineage>
</organism>
<feature type="region of interest" description="Disordered" evidence="1">
    <location>
        <begin position="34"/>
        <end position="57"/>
    </location>
</feature>
<dbReference type="AlphaFoldDB" id="M2R5B4"/>
<sequence length="1061" mass="114912">MAVPDESVKVRRSERIHNARVSIIKASVVEKARVRRKNASSGRNNRATPTTPDPDAMVVDTDPDPVVAPILNVNSAFNEILHSSVNLNTNSSTTASVGYQRATRSVATPDRGASLVTQNIPPPSGSRKRPRTHDRLDRRATPLPLTHSAPLPFPVKKRRSQGPHTLTSRSATPQVQLGDVSAIATTSLPVAALTSPHNPRVRRAEKRRQVQHVRSRAVNLRAVESLTEPASDLPEPTPAKRRRIGEPQSLSDLPMVPQDQTNDVSTTVAAATSAPTSTSSVPDVSLLPSDGDFVAGASQPSAPASIQPAYVTLYAEVQWPVQNVPGFTHNGLYEQPSWPTGTFDAPGEPEITEPIPEPVALEQFVPPAEVLQTQEAPTEDEQPEEVAAPEERPVPIPTWVKTIPLVPSRLSWVLPEQEPTAPRLVPPEVFTRPRRVSGRGQAEGSLREQFVRAKLRAEVACIRKRRGERSIRDTVRKEHVLHLVWRWLNAHGNEVEDHIPDVCELDAHLTVYTAANFGSSESSNSDSDSDSESDFDADDVDADADAEGDVDLDAEPHQADDSAEATETTVPCRVPGALVMTVQSESSKASLSGCSWGGEATFDPADGFINSPVYAPAYEPLCPSPSPSPASPRSAAPARPPTPRPGKERAAGAAESEPKYVAPKSKARLARTRRQATPAPEPEPLPMGRGTPPSRARGAAWMQPPPPPRPFVKWWEARRATLQRQEQIRQPQVQRVELAQPQQIQQDIQMQLQEIQEGWQPALPHVPEQQQQQQYGTNDTPLSMATYETLDMSALPMPEPMCMDHAAHRSAAPYGITFNHPHSQDFPAQAPGSPVPGPSNHTHNWAPGPAHGMFMVPQHVTQSGPAEMVPGFPEQQMHAMASMSPHSSAASLTAPGSEEWLDPVLRSPSPSSASAPTPVLAPVPAPDLTDLTLAPLMYPQELTLKQLETMAEAPGCAEHAKFLDCLLKECPTLHAQILLYLQMQAAAATPVPGPANVDLNMQANVDIPMNVNANPDATNEAPVRTDEHAVSLPPTFSPSMSSSELNQALSDFDVDMFPFQH</sequence>